<organism evidence="1 2">
    <name type="scientific">Pseudomonas citronellolis</name>
    <dbReference type="NCBI Taxonomy" id="53408"/>
    <lineage>
        <taxon>Bacteria</taxon>
        <taxon>Pseudomonadati</taxon>
        <taxon>Pseudomonadota</taxon>
        <taxon>Gammaproteobacteria</taxon>
        <taxon>Pseudomonadales</taxon>
        <taxon>Pseudomonadaceae</taxon>
        <taxon>Pseudomonas</taxon>
    </lineage>
</organism>
<geneLocation type="plasmid" evidence="2">
    <name>prbl16</name>
</geneLocation>
<proteinExistence type="predicted"/>
<reference evidence="1 2" key="1">
    <citation type="submission" date="2016-05" db="EMBL/GenBank/DDBJ databases">
        <title>Genome Sequence of Pseudomonas citronellolis Strain SJTE-3, an Estrogens and Persistent Organic Pollutants degradation strain.</title>
        <authorList>
            <person name="Liang R."/>
        </authorList>
    </citation>
    <scope>NUCLEOTIDE SEQUENCE [LARGE SCALE GENOMIC DNA]</scope>
    <source>
        <strain evidence="1 2">SJTE-3</strain>
        <plasmid evidence="2">Plasmid prbl16</plasmid>
    </source>
</reference>
<dbReference type="EMBL" id="CP015879">
    <property type="protein sequence ID" value="ANI18862.1"/>
    <property type="molecule type" value="Genomic_DNA"/>
</dbReference>
<dbReference type="RefSeq" id="WP_010792819.1">
    <property type="nucleotide sequence ID" value="NZ_CP015879.1"/>
</dbReference>
<name>A0A1A9KMW2_9PSED</name>
<keyword evidence="1" id="KW-0614">Plasmid</keyword>
<dbReference type="AlphaFoldDB" id="A0A1A9KMW2"/>
<evidence type="ECO:0000313" key="1">
    <source>
        <dbReference type="EMBL" id="ANI18862.1"/>
    </source>
</evidence>
<sequence>MARKVEKARRIEVSAGSAELVCVPSDNFDFNVKACADAVAAFKRIDPTLAFKDWEEGTTGYSIERALADAARRCRVVTEREGETSSRRAARLKVFRPGQEDLECVKASDYDKVVKACTAAAKILARLDPDLNFRDWQDGSGRIIEKVLAPAARKCKAVADAEAL</sequence>
<protein>
    <submittedName>
        <fullName evidence="1">Uncharacterized protein</fullName>
    </submittedName>
</protein>
<evidence type="ECO:0000313" key="2">
    <source>
        <dbReference type="Proteomes" id="UP000077748"/>
    </source>
</evidence>
<dbReference type="Proteomes" id="UP000077748">
    <property type="component" value="Plasmid pRBL16"/>
</dbReference>
<gene>
    <name evidence="1" type="ORF">A9C11_32940</name>
</gene>
<accession>A0A1A9KMW2</accession>